<proteinExistence type="predicted"/>
<dbReference type="Proteomes" id="UP000321773">
    <property type="component" value="Unassembled WGS sequence"/>
</dbReference>
<accession>A0ABQ0VUT0</accession>
<name>A0ABQ0VUT0_9BACI</name>
<comment type="caution">
    <text evidence="1">The sequence shown here is derived from an EMBL/GenBank/DDBJ whole genome shotgun (WGS) entry which is preliminary data.</text>
</comment>
<gene>
    <name evidence="1" type="ORF">HMI01_19110</name>
</gene>
<protein>
    <submittedName>
        <fullName evidence="1">Uncharacterized protein</fullName>
    </submittedName>
</protein>
<keyword evidence="2" id="KW-1185">Reference proteome</keyword>
<reference evidence="1 2" key="1">
    <citation type="submission" date="2019-07" db="EMBL/GenBank/DDBJ databases">
        <title>Whole genome shotgun sequence of Halolactibacillus miurensis NBRC 100873.</title>
        <authorList>
            <person name="Hosoyama A."/>
            <person name="Uohara A."/>
            <person name="Ohji S."/>
            <person name="Ichikawa N."/>
        </authorList>
    </citation>
    <scope>NUCLEOTIDE SEQUENCE [LARGE SCALE GENOMIC DNA]</scope>
    <source>
        <strain evidence="1 2">NBRC 100873</strain>
    </source>
</reference>
<organism evidence="1 2">
    <name type="scientific">Halolactibacillus miurensis</name>
    <dbReference type="NCBI Taxonomy" id="306541"/>
    <lineage>
        <taxon>Bacteria</taxon>
        <taxon>Bacillati</taxon>
        <taxon>Bacillota</taxon>
        <taxon>Bacilli</taxon>
        <taxon>Bacillales</taxon>
        <taxon>Bacillaceae</taxon>
        <taxon>Halolactibacillus</taxon>
    </lineage>
</organism>
<dbReference type="EMBL" id="BJWJ01000020">
    <property type="protein sequence ID" value="GEM04923.1"/>
    <property type="molecule type" value="Genomic_DNA"/>
</dbReference>
<evidence type="ECO:0000313" key="1">
    <source>
        <dbReference type="EMBL" id="GEM04923.1"/>
    </source>
</evidence>
<evidence type="ECO:0000313" key="2">
    <source>
        <dbReference type="Proteomes" id="UP000321773"/>
    </source>
</evidence>
<sequence>MIVDNTAAGDKANHKVVGDTVAGGMAVCYRVDYTVVGGTVATVG</sequence>